<proteinExistence type="predicted"/>
<organism evidence="1 2">
    <name type="scientific">Parascaris equorum</name>
    <name type="common">Equine roundworm</name>
    <dbReference type="NCBI Taxonomy" id="6256"/>
    <lineage>
        <taxon>Eukaryota</taxon>
        <taxon>Metazoa</taxon>
        <taxon>Ecdysozoa</taxon>
        <taxon>Nematoda</taxon>
        <taxon>Chromadorea</taxon>
        <taxon>Rhabditida</taxon>
        <taxon>Spirurina</taxon>
        <taxon>Ascaridomorpha</taxon>
        <taxon>Ascaridoidea</taxon>
        <taxon>Ascarididae</taxon>
        <taxon>Parascaris</taxon>
    </lineage>
</organism>
<protein>
    <submittedName>
        <fullName evidence="2">Uncharacterized protein</fullName>
    </submittedName>
</protein>
<dbReference type="Proteomes" id="UP000887564">
    <property type="component" value="Unplaced"/>
</dbReference>
<evidence type="ECO:0000313" key="2">
    <source>
        <dbReference type="WBParaSite" id="PEQ_0000464401-mRNA-1"/>
    </source>
</evidence>
<dbReference type="AlphaFoldDB" id="A0A914RRR2"/>
<dbReference type="WBParaSite" id="PEQ_0000464401-mRNA-1">
    <property type="protein sequence ID" value="PEQ_0000464401-mRNA-1"/>
    <property type="gene ID" value="PEQ_0000464401"/>
</dbReference>
<name>A0A914RRR2_PAREQ</name>
<evidence type="ECO:0000313" key="1">
    <source>
        <dbReference type="Proteomes" id="UP000887564"/>
    </source>
</evidence>
<keyword evidence="1" id="KW-1185">Reference proteome</keyword>
<reference evidence="2" key="1">
    <citation type="submission" date="2022-11" db="UniProtKB">
        <authorList>
            <consortium name="WormBaseParasite"/>
        </authorList>
    </citation>
    <scope>IDENTIFICATION</scope>
</reference>
<accession>A0A914RRR2</accession>
<sequence length="61" mass="6953">MNPTGTINRVMIIHFQAIVQNDCNSVENNTHPHNNLLKSLNSAFRAICFVKRHSVMQVGYQ</sequence>